<keyword evidence="10" id="KW-0812">Transmembrane</keyword>
<dbReference type="GO" id="GO:0046342">
    <property type="term" value="P:CDP-diacylglycerol catabolic process"/>
    <property type="evidence" value="ECO:0007669"/>
    <property type="project" value="UniProtKB-UniPathway"/>
</dbReference>
<sequence>MEAPKIARLSARRAAAVLIAVGCLLAGIDAGSALEISHRGLSLGPNDLWRVVTYVCGTTATVGVPYPCSDVTPATDREPGRATLVVGSGHVLTVPLRRMVGIEAPAFLAPESAAYWQAAWHARDLVAADAGRPLDRSEVALAVNSKMGRSQNQLHIHTACVRPEVVAAIEADRDRIGDDWVVLRRPIEGVLFSARRVTTPDLATVNVAALLPESIRRAPAAMARQTLVVVGAKFDHGRDGFWVLNVQASSRFQAHGESLLDFDCGRRP</sequence>
<protein>
    <recommendedName>
        <fullName evidence="7">CDP-diacylglycerol pyrophosphatase</fullName>
        <ecNumber evidence="6">3.6.1.26</ecNumber>
    </recommendedName>
    <alternativeName>
        <fullName evidence="17">CDP-diacylglycerol phosphatidylhydrolase</fullName>
    </alternativeName>
    <alternativeName>
        <fullName evidence="18">CDP-diglyceride hydrolase</fullName>
    </alternativeName>
</protein>
<dbReference type="GO" id="GO:0008654">
    <property type="term" value="P:phospholipid biosynthetic process"/>
    <property type="evidence" value="ECO:0007669"/>
    <property type="project" value="UniProtKB-KW"/>
</dbReference>
<comment type="pathway">
    <text evidence="3">Phospholipid metabolism; CDP-diacylglycerol degradation; phosphatidate from CDP-diacylglycerol: step 1/1.</text>
</comment>
<evidence type="ECO:0000256" key="3">
    <source>
        <dbReference type="ARBA" id="ARBA00004927"/>
    </source>
</evidence>
<evidence type="ECO:0000256" key="18">
    <source>
        <dbReference type="ARBA" id="ARBA00032892"/>
    </source>
</evidence>
<keyword evidence="20" id="KW-1185">Reference proteome</keyword>
<evidence type="ECO:0000256" key="13">
    <source>
        <dbReference type="ARBA" id="ARBA00023098"/>
    </source>
</evidence>
<reference evidence="19 20" key="1">
    <citation type="submission" date="2019-02" db="EMBL/GenBank/DDBJ databases">
        <title>Siculibacillus lacustris gen. nov., sp. nov., a new rosette-forming bacterium isolated from a freshwater crater lake (Lake St. Ana, Romania).</title>
        <authorList>
            <person name="Felfoldi T."/>
            <person name="Marton Z."/>
            <person name="Szabo A."/>
            <person name="Mentes A."/>
            <person name="Boka K."/>
            <person name="Marialigeti K."/>
            <person name="Mathe I."/>
            <person name="Koncz M."/>
            <person name="Schumann P."/>
            <person name="Toth E."/>
        </authorList>
    </citation>
    <scope>NUCLEOTIDE SEQUENCE [LARGE SCALE GENOMIC DNA]</scope>
    <source>
        <strain evidence="19 20">SA-279</strain>
    </source>
</reference>
<evidence type="ECO:0000256" key="12">
    <source>
        <dbReference type="ARBA" id="ARBA00022989"/>
    </source>
</evidence>
<accession>A0A4Q9VW44</accession>
<evidence type="ECO:0000256" key="4">
    <source>
        <dbReference type="ARBA" id="ARBA00005189"/>
    </source>
</evidence>
<evidence type="ECO:0000256" key="14">
    <source>
        <dbReference type="ARBA" id="ARBA00023136"/>
    </source>
</evidence>
<dbReference type="GO" id="GO:0008715">
    <property type="term" value="F:CDP-diacylglycerol diphosphatase activity"/>
    <property type="evidence" value="ECO:0007669"/>
    <property type="project" value="UniProtKB-EC"/>
</dbReference>
<evidence type="ECO:0000256" key="17">
    <source>
        <dbReference type="ARBA" id="ARBA00032888"/>
    </source>
</evidence>
<dbReference type="UniPathway" id="UPA00609">
    <property type="reaction ID" value="UER00664"/>
</dbReference>
<dbReference type="InterPro" id="IPR036265">
    <property type="entry name" value="HIT-like_sf"/>
</dbReference>
<proteinExistence type="inferred from homology"/>
<keyword evidence="15" id="KW-0594">Phospholipid biosynthesis</keyword>
<evidence type="ECO:0000313" key="19">
    <source>
        <dbReference type="EMBL" id="TBW40043.1"/>
    </source>
</evidence>
<comment type="caution">
    <text evidence="19">The sequence shown here is derived from an EMBL/GenBank/DDBJ whole genome shotgun (WGS) entry which is preliminary data.</text>
</comment>
<evidence type="ECO:0000256" key="7">
    <source>
        <dbReference type="ARBA" id="ARBA00019608"/>
    </source>
</evidence>
<keyword evidence="9" id="KW-0444">Lipid biosynthesis</keyword>
<evidence type="ECO:0000256" key="5">
    <source>
        <dbReference type="ARBA" id="ARBA00006435"/>
    </source>
</evidence>
<evidence type="ECO:0000256" key="11">
    <source>
        <dbReference type="ARBA" id="ARBA00022801"/>
    </source>
</evidence>
<dbReference type="EMBL" id="SJFN01000005">
    <property type="protein sequence ID" value="TBW40043.1"/>
    <property type="molecule type" value="Genomic_DNA"/>
</dbReference>
<evidence type="ECO:0000256" key="6">
    <source>
        <dbReference type="ARBA" id="ARBA00012375"/>
    </source>
</evidence>
<dbReference type="GO" id="GO:0005886">
    <property type="term" value="C:plasma membrane"/>
    <property type="evidence" value="ECO:0007669"/>
    <property type="project" value="UniProtKB-SubCell"/>
</dbReference>
<keyword evidence="11" id="KW-0378">Hydrolase</keyword>
<evidence type="ECO:0000256" key="1">
    <source>
        <dbReference type="ARBA" id="ARBA00001007"/>
    </source>
</evidence>
<dbReference type="Proteomes" id="UP000292781">
    <property type="component" value="Unassembled WGS sequence"/>
</dbReference>
<evidence type="ECO:0000256" key="8">
    <source>
        <dbReference type="ARBA" id="ARBA00022475"/>
    </source>
</evidence>
<keyword evidence="12" id="KW-1133">Transmembrane helix</keyword>
<keyword evidence="16" id="KW-1208">Phospholipid metabolism</keyword>
<keyword evidence="14" id="KW-0472">Membrane</keyword>
<evidence type="ECO:0000256" key="2">
    <source>
        <dbReference type="ARBA" id="ARBA00004162"/>
    </source>
</evidence>
<keyword evidence="8" id="KW-1003">Cell membrane</keyword>
<dbReference type="Pfam" id="PF02611">
    <property type="entry name" value="CDH"/>
    <property type="match status" value="1"/>
</dbReference>
<dbReference type="AlphaFoldDB" id="A0A4Q9VW44"/>
<dbReference type="InterPro" id="IPR003763">
    <property type="entry name" value="CDP-diacylglyc_Pase"/>
</dbReference>
<comment type="similarity">
    <text evidence="5">Belongs to the Cdh family.</text>
</comment>
<comment type="catalytic activity">
    <reaction evidence="1">
        <text>a CDP-1,2-diacyl-sn-glycerol + H2O = a 1,2-diacyl-sn-glycero-3-phosphate + CMP + 2 H(+)</text>
        <dbReference type="Rhea" id="RHEA:15221"/>
        <dbReference type="ChEBI" id="CHEBI:15377"/>
        <dbReference type="ChEBI" id="CHEBI:15378"/>
        <dbReference type="ChEBI" id="CHEBI:58332"/>
        <dbReference type="ChEBI" id="CHEBI:58608"/>
        <dbReference type="ChEBI" id="CHEBI:60377"/>
        <dbReference type="EC" id="3.6.1.26"/>
    </reaction>
</comment>
<dbReference type="EC" id="3.6.1.26" evidence="6"/>
<evidence type="ECO:0000256" key="16">
    <source>
        <dbReference type="ARBA" id="ARBA00023264"/>
    </source>
</evidence>
<comment type="pathway">
    <text evidence="4">Lipid metabolism.</text>
</comment>
<dbReference type="RefSeq" id="WP_131306864.1">
    <property type="nucleotide sequence ID" value="NZ_SJFN01000005.1"/>
</dbReference>
<dbReference type="SUPFAM" id="SSF54197">
    <property type="entry name" value="HIT-like"/>
    <property type="match status" value="1"/>
</dbReference>
<evidence type="ECO:0000256" key="9">
    <source>
        <dbReference type="ARBA" id="ARBA00022516"/>
    </source>
</evidence>
<comment type="subcellular location">
    <subcellularLocation>
        <location evidence="2">Cell membrane</location>
        <topology evidence="2">Single-pass membrane protein</topology>
    </subcellularLocation>
</comment>
<evidence type="ECO:0000256" key="10">
    <source>
        <dbReference type="ARBA" id="ARBA00022692"/>
    </source>
</evidence>
<evidence type="ECO:0000256" key="15">
    <source>
        <dbReference type="ARBA" id="ARBA00023209"/>
    </source>
</evidence>
<dbReference type="OrthoDB" id="481399at2"/>
<gene>
    <name evidence="19" type="ORF">EYW49_05075</name>
</gene>
<name>A0A4Q9VW44_9HYPH</name>
<keyword evidence="13" id="KW-0443">Lipid metabolism</keyword>
<evidence type="ECO:0000313" key="20">
    <source>
        <dbReference type="Proteomes" id="UP000292781"/>
    </source>
</evidence>
<organism evidence="19 20">
    <name type="scientific">Siculibacillus lacustris</name>
    <dbReference type="NCBI Taxonomy" id="1549641"/>
    <lineage>
        <taxon>Bacteria</taxon>
        <taxon>Pseudomonadati</taxon>
        <taxon>Pseudomonadota</taxon>
        <taxon>Alphaproteobacteria</taxon>
        <taxon>Hyphomicrobiales</taxon>
        <taxon>Ancalomicrobiaceae</taxon>
        <taxon>Siculibacillus</taxon>
    </lineage>
</organism>
<dbReference type="Gene3D" id="3.30.428.30">
    <property type="entry name" value="HIT family - CDH-like"/>
    <property type="match status" value="1"/>
</dbReference>